<evidence type="ECO:0000256" key="1">
    <source>
        <dbReference type="SAM" id="MobiDB-lite"/>
    </source>
</evidence>
<evidence type="ECO:0000313" key="2">
    <source>
        <dbReference type="EMBL" id="SBW17634.1"/>
    </source>
</evidence>
<sequence>MAPIRRPTPVSGDPGGIAGYDERHNNHIRRPAMGNPGTGAAKRDLHEALQLCYPLGVNYHVEPRPRTAGPLHAALLLEAFWPPRREHDFDQHCPGSVAR</sequence>
<gene>
    <name evidence="2" type="ORF">FDG2_0308</name>
</gene>
<reference evidence="3" key="1">
    <citation type="submission" date="2016-02" db="EMBL/GenBank/DDBJ databases">
        <authorList>
            <person name="Wibberg D."/>
        </authorList>
    </citation>
    <scope>NUCLEOTIDE SEQUENCE [LARGE SCALE GENOMIC DNA]</scope>
</reference>
<dbReference type="Proteomes" id="UP000199013">
    <property type="component" value="Unassembled WGS sequence"/>
</dbReference>
<accession>A0A1C3NTC7</accession>
<keyword evidence="3" id="KW-1185">Reference proteome</keyword>
<dbReference type="AlphaFoldDB" id="A0A1C3NTC7"/>
<evidence type="ECO:0000313" key="3">
    <source>
        <dbReference type="Proteomes" id="UP000199013"/>
    </source>
</evidence>
<feature type="region of interest" description="Disordered" evidence="1">
    <location>
        <begin position="1"/>
        <end position="40"/>
    </location>
</feature>
<dbReference type="EMBL" id="FLUV01000126">
    <property type="protein sequence ID" value="SBW17634.1"/>
    <property type="molecule type" value="Genomic_DNA"/>
</dbReference>
<protein>
    <submittedName>
        <fullName evidence="2">Uncharacterized protein</fullName>
    </submittedName>
</protein>
<proteinExistence type="predicted"/>
<organism evidence="2 3">
    <name type="scientific">Candidatus Protofrankia californiensis</name>
    <dbReference type="NCBI Taxonomy" id="1839754"/>
    <lineage>
        <taxon>Bacteria</taxon>
        <taxon>Bacillati</taxon>
        <taxon>Actinomycetota</taxon>
        <taxon>Actinomycetes</taxon>
        <taxon>Frankiales</taxon>
        <taxon>Frankiaceae</taxon>
        <taxon>Protofrankia</taxon>
    </lineage>
</organism>
<name>A0A1C3NTC7_9ACTN</name>